<accession>A0A9W6LRA5</accession>
<sequence>MTTKKGESGAGAPFWEKPLSELTRSQWEKLCDGCGRCCLVKLEDEDTGVIHHTSIACKLLDQESCLCGDYRNRRAHVPDCIRLTLTKLQTIKWLPPTCAYVLRNEGKPLPPWHPLLSGDPDSVHRAGVSVQGKVEASEEEVDDEDTPEFIRTWPKRWPRKARY</sequence>
<dbReference type="Proteomes" id="UP001144323">
    <property type="component" value="Unassembled WGS sequence"/>
</dbReference>
<evidence type="ECO:0000256" key="1">
    <source>
        <dbReference type="HAMAP-Rule" id="MF_00676"/>
    </source>
</evidence>
<evidence type="ECO:0000313" key="3">
    <source>
        <dbReference type="Proteomes" id="UP001144323"/>
    </source>
</evidence>
<dbReference type="PIRSF" id="PIRSF006173">
    <property type="entry name" value="UCP006173"/>
    <property type="match status" value="1"/>
</dbReference>
<proteinExistence type="inferred from homology"/>
<dbReference type="Pfam" id="PF03692">
    <property type="entry name" value="CxxCxxCC"/>
    <property type="match status" value="1"/>
</dbReference>
<reference evidence="2" key="1">
    <citation type="journal article" date="2023" name="Int. J. Syst. Evol. Microbiol.">
        <title>Methylocystis iwaonis sp. nov., a type II methane-oxidizing bacterium from surface soil of a rice paddy field in Japan, and emended description of the genus Methylocystis (ex Whittenbury et al. 1970) Bowman et al. 1993.</title>
        <authorList>
            <person name="Kaise H."/>
            <person name="Sawadogo J.B."/>
            <person name="Alam M.S."/>
            <person name="Ueno C."/>
            <person name="Dianou D."/>
            <person name="Shinjo R."/>
            <person name="Asakawa S."/>
        </authorList>
    </citation>
    <scope>NUCLEOTIDE SEQUENCE</scope>
    <source>
        <strain evidence="2">LMG27198</strain>
    </source>
</reference>
<keyword evidence="3" id="KW-1185">Reference proteome</keyword>
<evidence type="ECO:0000313" key="2">
    <source>
        <dbReference type="EMBL" id="GLI92079.1"/>
    </source>
</evidence>
<comment type="similarity">
    <text evidence="1">Belongs to the UPF0260 family.</text>
</comment>
<dbReference type="EMBL" id="BSEC01000001">
    <property type="protein sequence ID" value="GLI92079.1"/>
    <property type="molecule type" value="Genomic_DNA"/>
</dbReference>
<dbReference type="InterPro" id="IPR005358">
    <property type="entry name" value="Puta_zinc/iron-chelating_dom"/>
</dbReference>
<dbReference type="AlphaFoldDB" id="A0A9W6LRA5"/>
<dbReference type="HAMAP" id="MF_00676">
    <property type="entry name" value="UPF0260"/>
    <property type="match status" value="1"/>
</dbReference>
<dbReference type="PANTHER" id="PTHR37421:SF1">
    <property type="entry name" value="UPF0260 PROTEIN YCGN"/>
    <property type="match status" value="1"/>
</dbReference>
<protein>
    <recommendedName>
        <fullName evidence="1">UPF0260 protein LMG27198_10710</fullName>
    </recommendedName>
</protein>
<dbReference type="InterPro" id="IPR008228">
    <property type="entry name" value="UCP006173"/>
</dbReference>
<comment type="caution">
    <text evidence="2">The sequence shown here is derived from an EMBL/GenBank/DDBJ whole genome shotgun (WGS) entry which is preliminary data.</text>
</comment>
<dbReference type="PANTHER" id="PTHR37421">
    <property type="entry name" value="UPF0260 PROTEIN YCGN"/>
    <property type="match status" value="1"/>
</dbReference>
<gene>
    <name evidence="2" type="ORF">LMG27198_10710</name>
</gene>
<dbReference type="RefSeq" id="WP_281801092.1">
    <property type="nucleotide sequence ID" value="NZ_BSEC01000001.1"/>
</dbReference>
<name>A0A9W6LRA5_9HYPH</name>
<dbReference type="NCBIfam" id="NF003507">
    <property type="entry name" value="PRK05170.2-5"/>
    <property type="match status" value="1"/>
</dbReference>
<dbReference type="NCBIfam" id="NF003501">
    <property type="entry name" value="PRK05170.1-5"/>
    <property type="match status" value="1"/>
</dbReference>
<organism evidence="2 3">
    <name type="scientific">Methylocystis echinoides</name>
    <dbReference type="NCBI Taxonomy" id="29468"/>
    <lineage>
        <taxon>Bacteria</taxon>
        <taxon>Pseudomonadati</taxon>
        <taxon>Pseudomonadota</taxon>
        <taxon>Alphaproteobacteria</taxon>
        <taxon>Hyphomicrobiales</taxon>
        <taxon>Methylocystaceae</taxon>
        <taxon>Methylocystis</taxon>
    </lineage>
</organism>